<dbReference type="InterPro" id="IPR021858">
    <property type="entry name" value="Fun_TF"/>
</dbReference>
<sequence length="536" mass="60538">MATNSVNTEFQFVNSTVDTPKVPENLAIRALIRKQAMKKASAARRRDGNYGKHNLRQYPIFLFDQENAMEQPSGSQNWNVDKEPLRADLRTVSEPRDAPRPYRGQPVAISEVARVETIPRKLSARGYELTSMKSDFDVNDLSTLSSLHVNRAARAALSQNPCHLIYQLRSHKQSSYLSYLPSRYGQIPCLSDATDCVIARARQIISPNRGWEAAVITFYLKALDSLQKALDNPKQRFKPEVLCATEILALYELLDPSGGPAWVRHAAGAARLVQLRGPHNYRTGFEKALLMAHTGSIMTECLLLNTHCFLEQPAWKDVMRSATMDDVLLADRSEIVIKLMVLKSNIPGFFTDITKLMLASQFTRKQIETLALKIYQLRVDLQAWNREYENILNRAPEIYLGSPEYDRKCEVFATYLSCVIIISRLLGVVSPTERVELEEETGIMAKQMLDMELEVKATKNSAAALFMAQTLGVAQATLATSEDWLQGERIGKLESISPEGFVSQSPESTDSRDEPTGLIDFWKFERWNTMCGRKMF</sequence>
<proteinExistence type="predicted"/>
<evidence type="ECO:0000313" key="2">
    <source>
        <dbReference type="Proteomes" id="UP000887226"/>
    </source>
</evidence>
<protein>
    <submittedName>
        <fullName evidence="1">Uncharacterized protein</fullName>
    </submittedName>
</protein>
<dbReference type="PANTHER" id="PTHR38111">
    <property type="entry name" value="ZN(2)-C6 FUNGAL-TYPE DOMAIN-CONTAINING PROTEIN-RELATED"/>
    <property type="match status" value="1"/>
</dbReference>
<dbReference type="EMBL" id="MU253964">
    <property type="protein sequence ID" value="KAG9243613.1"/>
    <property type="molecule type" value="Genomic_DNA"/>
</dbReference>
<keyword evidence="2" id="KW-1185">Reference proteome</keyword>
<comment type="caution">
    <text evidence="1">The sequence shown here is derived from an EMBL/GenBank/DDBJ whole genome shotgun (WGS) entry which is preliminary data.</text>
</comment>
<organism evidence="1 2">
    <name type="scientific">Calycina marina</name>
    <dbReference type="NCBI Taxonomy" id="1763456"/>
    <lineage>
        <taxon>Eukaryota</taxon>
        <taxon>Fungi</taxon>
        <taxon>Dikarya</taxon>
        <taxon>Ascomycota</taxon>
        <taxon>Pezizomycotina</taxon>
        <taxon>Leotiomycetes</taxon>
        <taxon>Helotiales</taxon>
        <taxon>Pezizellaceae</taxon>
        <taxon>Calycina</taxon>
    </lineage>
</organism>
<dbReference type="InterPro" id="IPR053178">
    <property type="entry name" value="Osmoadaptation_assoc"/>
</dbReference>
<dbReference type="AlphaFoldDB" id="A0A9P8CE11"/>
<dbReference type="Pfam" id="PF11951">
    <property type="entry name" value="Fungal_trans_2"/>
    <property type="match status" value="1"/>
</dbReference>
<evidence type="ECO:0000313" key="1">
    <source>
        <dbReference type="EMBL" id="KAG9243613.1"/>
    </source>
</evidence>
<dbReference type="OrthoDB" id="5126878at2759"/>
<accession>A0A9P8CE11</accession>
<dbReference type="PANTHER" id="PTHR38111:SF6">
    <property type="entry name" value="FINGER DOMAIN PROTEIN, PUTATIVE (AFU_ORTHOLOGUE AFUA_8G01940)-RELATED"/>
    <property type="match status" value="1"/>
</dbReference>
<reference evidence="1" key="1">
    <citation type="journal article" date="2021" name="IMA Fungus">
        <title>Genomic characterization of three marine fungi, including Emericellopsis atlantica sp. nov. with signatures of a generalist lifestyle and marine biomass degradation.</title>
        <authorList>
            <person name="Hagestad O.C."/>
            <person name="Hou L."/>
            <person name="Andersen J.H."/>
            <person name="Hansen E.H."/>
            <person name="Altermark B."/>
            <person name="Li C."/>
            <person name="Kuhnert E."/>
            <person name="Cox R.J."/>
            <person name="Crous P.W."/>
            <person name="Spatafora J.W."/>
            <person name="Lail K."/>
            <person name="Amirebrahimi M."/>
            <person name="Lipzen A."/>
            <person name="Pangilinan J."/>
            <person name="Andreopoulos W."/>
            <person name="Hayes R.D."/>
            <person name="Ng V."/>
            <person name="Grigoriev I.V."/>
            <person name="Jackson S.A."/>
            <person name="Sutton T.D.S."/>
            <person name="Dobson A.D.W."/>
            <person name="Rama T."/>
        </authorList>
    </citation>
    <scope>NUCLEOTIDE SEQUENCE</scope>
    <source>
        <strain evidence="1">TRa3180A</strain>
    </source>
</reference>
<name>A0A9P8CE11_9HELO</name>
<gene>
    <name evidence="1" type="ORF">BJ878DRAFT_510021</name>
</gene>
<dbReference type="Proteomes" id="UP000887226">
    <property type="component" value="Unassembled WGS sequence"/>
</dbReference>